<dbReference type="PANTHER" id="PTHR43133:SF8">
    <property type="entry name" value="RNA POLYMERASE SIGMA FACTOR HI_1459-RELATED"/>
    <property type="match status" value="1"/>
</dbReference>
<dbReference type="NCBIfam" id="TIGR02937">
    <property type="entry name" value="sigma70-ECF"/>
    <property type="match status" value="1"/>
</dbReference>
<dbReference type="InterPro" id="IPR013324">
    <property type="entry name" value="RNA_pol_sigma_r3/r4-like"/>
</dbReference>
<dbReference type="RefSeq" id="WP_119348123.1">
    <property type="nucleotide sequence ID" value="NZ_QWET01000001.1"/>
</dbReference>
<feature type="domain" description="RNA polymerase sigma factor 70 region 4 type 2" evidence="7">
    <location>
        <begin position="123"/>
        <end position="170"/>
    </location>
</feature>
<feature type="domain" description="RNA polymerase sigma-70 region 2" evidence="6">
    <location>
        <begin position="25"/>
        <end position="90"/>
    </location>
</feature>
<dbReference type="InterPro" id="IPR014284">
    <property type="entry name" value="RNA_pol_sigma-70_dom"/>
</dbReference>
<dbReference type="InterPro" id="IPR007627">
    <property type="entry name" value="RNA_pol_sigma70_r2"/>
</dbReference>
<comment type="caution">
    <text evidence="8">The sequence shown here is derived from an EMBL/GenBank/DDBJ whole genome shotgun (WGS) entry which is preliminary data.</text>
</comment>
<keyword evidence="9" id="KW-1185">Reference proteome</keyword>
<keyword evidence="5" id="KW-0804">Transcription</keyword>
<evidence type="ECO:0000256" key="2">
    <source>
        <dbReference type="ARBA" id="ARBA00023015"/>
    </source>
</evidence>
<dbReference type="GO" id="GO:0003677">
    <property type="term" value="F:DNA binding"/>
    <property type="evidence" value="ECO:0007669"/>
    <property type="project" value="UniProtKB-KW"/>
</dbReference>
<evidence type="ECO:0000313" key="9">
    <source>
        <dbReference type="Proteomes" id="UP000266441"/>
    </source>
</evidence>
<evidence type="ECO:0000259" key="6">
    <source>
        <dbReference type="Pfam" id="PF04542"/>
    </source>
</evidence>
<dbReference type="SUPFAM" id="SSF88946">
    <property type="entry name" value="Sigma2 domain of RNA polymerase sigma factors"/>
    <property type="match status" value="1"/>
</dbReference>
<accession>A0A399D636</accession>
<dbReference type="InterPro" id="IPR036388">
    <property type="entry name" value="WH-like_DNA-bd_sf"/>
</dbReference>
<evidence type="ECO:0000313" key="8">
    <source>
        <dbReference type="EMBL" id="RIH67099.1"/>
    </source>
</evidence>
<sequence length="191" mass="22951">MNPKESEIELIKAFKKGDTKAFEKLFQKYHKKLFSFLFNLLNSKEDTEEIIQETFLRIWETREHFWEEYPFESLLYRIARNTSLNYNRKRVNRAIFEKNFSFIANLSAESADQYLLFKETQSIIETILNGLPPKRKEIFLLQKVEGLSRQEIAEKLQISVITVDHQLFKANKYVKDEFKKFSLLMFNILFL</sequence>
<organism evidence="8 9">
    <name type="scientific">Mariniphaga sediminis</name>
    <dbReference type="NCBI Taxonomy" id="1628158"/>
    <lineage>
        <taxon>Bacteria</taxon>
        <taxon>Pseudomonadati</taxon>
        <taxon>Bacteroidota</taxon>
        <taxon>Bacteroidia</taxon>
        <taxon>Marinilabiliales</taxon>
        <taxon>Prolixibacteraceae</taxon>
        <taxon>Mariniphaga</taxon>
    </lineage>
</organism>
<dbReference type="Gene3D" id="1.10.10.10">
    <property type="entry name" value="Winged helix-like DNA-binding domain superfamily/Winged helix DNA-binding domain"/>
    <property type="match status" value="1"/>
</dbReference>
<proteinExistence type="inferred from homology"/>
<dbReference type="SUPFAM" id="SSF88659">
    <property type="entry name" value="Sigma3 and sigma4 domains of RNA polymerase sigma factors"/>
    <property type="match status" value="1"/>
</dbReference>
<dbReference type="InterPro" id="IPR014327">
    <property type="entry name" value="RNA_pol_sigma70_bacteroid"/>
</dbReference>
<dbReference type="OrthoDB" id="1342792at2"/>
<keyword evidence="2" id="KW-0805">Transcription regulation</keyword>
<evidence type="ECO:0000256" key="3">
    <source>
        <dbReference type="ARBA" id="ARBA00023082"/>
    </source>
</evidence>
<dbReference type="AlphaFoldDB" id="A0A399D636"/>
<evidence type="ECO:0000256" key="4">
    <source>
        <dbReference type="ARBA" id="ARBA00023125"/>
    </source>
</evidence>
<dbReference type="Proteomes" id="UP000266441">
    <property type="component" value="Unassembled WGS sequence"/>
</dbReference>
<reference evidence="8 9" key="1">
    <citation type="journal article" date="2015" name="Int. J. Syst. Evol. Microbiol.">
        <title>Mariniphaga sediminis sp. nov., isolated from coastal sediment.</title>
        <authorList>
            <person name="Wang F.Q."/>
            <person name="Shen Q.Y."/>
            <person name="Chen G.J."/>
            <person name="Du Z.J."/>
        </authorList>
    </citation>
    <scope>NUCLEOTIDE SEQUENCE [LARGE SCALE GENOMIC DNA]</scope>
    <source>
        <strain evidence="8 9">SY21</strain>
    </source>
</reference>
<dbReference type="NCBIfam" id="TIGR02985">
    <property type="entry name" value="Sig70_bacteroi1"/>
    <property type="match status" value="1"/>
</dbReference>
<dbReference type="Pfam" id="PF04542">
    <property type="entry name" value="Sigma70_r2"/>
    <property type="match status" value="1"/>
</dbReference>
<dbReference type="GO" id="GO:0016987">
    <property type="term" value="F:sigma factor activity"/>
    <property type="evidence" value="ECO:0007669"/>
    <property type="project" value="UniProtKB-KW"/>
</dbReference>
<dbReference type="InterPro" id="IPR013325">
    <property type="entry name" value="RNA_pol_sigma_r2"/>
</dbReference>
<gene>
    <name evidence="8" type="ORF">D1164_01320</name>
</gene>
<dbReference type="InterPro" id="IPR039425">
    <property type="entry name" value="RNA_pol_sigma-70-like"/>
</dbReference>
<name>A0A399D636_9BACT</name>
<evidence type="ECO:0000259" key="7">
    <source>
        <dbReference type="Pfam" id="PF08281"/>
    </source>
</evidence>
<dbReference type="PANTHER" id="PTHR43133">
    <property type="entry name" value="RNA POLYMERASE ECF-TYPE SIGMA FACTO"/>
    <property type="match status" value="1"/>
</dbReference>
<dbReference type="EMBL" id="QWET01000001">
    <property type="protein sequence ID" value="RIH67099.1"/>
    <property type="molecule type" value="Genomic_DNA"/>
</dbReference>
<dbReference type="GO" id="GO:0006352">
    <property type="term" value="P:DNA-templated transcription initiation"/>
    <property type="evidence" value="ECO:0007669"/>
    <property type="project" value="InterPro"/>
</dbReference>
<evidence type="ECO:0000256" key="5">
    <source>
        <dbReference type="ARBA" id="ARBA00023163"/>
    </source>
</evidence>
<comment type="similarity">
    <text evidence="1">Belongs to the sigma-70 factor family. ECF subfamily.</text>
</comment>
<dbReference type="Gene3D" id="1.10.1740.10">
    <property type="match status" value="1"/>
</dbReference>
<keyword evidence="4" id="KW-0238">DNA-binding</keyword>
<evidence type="ECO:0000256" key="1">
    <source>
        <dbReference type="ARBA" id="ARBA00010641"/>
    </source>
</evidence>
<keyword evidence="3" id="KW-0731">Sigma factor</keyword>
<dbReference type="Pfam" id="PF08281">
    <property type="entry name" value="Sigma70_r4_2"/>
    <property type="match status" value="1"/>
</dbReference>
<protein>
    <submittedName>
        <fullName evidence="8">RNA polymerase sigma-70 factor</fullName>
    </submittedName>
</protein>
<dbReference type="InterPro" id="IPR013249">
    <property type="entry name" value="RNA_pol_sigma70_r4_t2"/>
</dbReference>